<protein>
    <submittedName>
        <fullName evidence="5">Band 7 protein</fullName>
    </submittedName>
</protein>
<dbReference type="KEGG" id="hhy:Halhy_0629"/>
<reference key="2">
    <citation type="submission" date="2011-04" db="EMBL/GenBank/DDBJ databases">
        <title>Complete sequence of chromosome of Haliscomenobacter hydrossis DSM 1100.</title>
        <authorList>
            <consortium name="US DOE Joint Genome Institute (JGI-PGF)"/>
            <person name="Lucas S."/>
            <person name="Han J."/>
            <person name="Lapidus A."/>
            <person name="Bruce D."/>
            <person name="Goodwin L."/>
            <person name="Pitluck S."/>
            <person name="Peters L."/>
            <person name="Kyrpides N."/>
            <person name="Mavromatis K."/>
            <person name="Ivanova N."/>
            <person name="Ovchinnikova G."/>
            <person name="Pagani I."/>
            <person name="Daligault H."/>
            <person name="Detter J.C."/>
            <person name="Han C."/>
            <person name="Land M."/>
            <person name="Hauser L."/>
            <person name="Markowitz V."/>
            <person name="Cheng J.-F."/>
            <person name="Hugenholtz P."/>
            <person name="Woyke T."/>
            <person name="Wu D."/>
            <person name="Verbarg S."/>
            <person name="Frueling A."/>
            <person name="Brambilla E."/>
            <person name="Klenk H.-P."/>
            <person name="Eisen J.A."/>
        </authorList>
    </citation>
    <scope>NUCLEOTIDE SEQUENCE</scope>
    <source>
        <strain>DSM 1100</strain>
    </source>
</reference>
<dbReference type="CDD" id="cd03401">
    <property type="entry name" value="SPFH_prohibitin"/>
    <property type="match status" value="1"/>
</dbReference>
<dbReference type="Gene3D" id="3.30.479.30">
    <property type="entry name" value="Band 7 domain"/>
    <property type="match status" value="1"/>
</dbReference>
<sequence>MKNHINQILLVLGVLALTTSCTVVRQGEVGVRRTLGKYSDRQIKDGVRFFNPFITTVIKVPTQTVNLEVSLNIPSKEGLTIQSEVSILYNVQGSKAAEVLRQIGPDYERNLILPVFRSAVADVSSRFFAKDMHTGERAQIEEQIRILMDKTLDDKGIEVEAVLLKSIQLPKSLARAIEEKLEAEQGAQRMEFVLQQEQREAERRRIQAQGVRDAQNIISQGLTQEVLQFKAIEAFLELAKSPNAKVIITDGKQMPMMMDANIPTTPGVNSSLRSGIGTSTVPRAAANSSGGADGN</sequence>
<evidence type="ECO:0000313" key="6">
    <source>
        <dbReference type="Proteomes" id="UP000008461"/>
    </source>
</evidence>
<dbReference type="STRING" id="760192.Halhy_0629"/>
<evidence type="ECO:0000313" key="5">
    <source>
        <dbReference type="EMBL" id="AEE48538.1"/>
    </source>
</evidence>
<accession>F4L1J4</accession>
<feature type="compositionally biased region" description="Polar residues" evidence="3">
    <location>
        <begin position="266"/>
        <end position="281"/>
    </location>
</feature>
<dbReference type="RefSeq" id="WP_013763102.1">
    <property type="nucleotide sequence ID" value="NC_015510.1"/>
</dbReference>
<dbReference type="InterPro" id="IPR001107">
    <property type="entry name" value="Band_7"/>
</dbReference>
<evidence type="ECO:0000256" key="2">
    <source>
        <dbReference type="ARBA" id="ARBA00023136"/>
    </source>
</evidence>
<keyword evidence="6" id="KW-1185">Reference proteome</keyword>
<gene>
    <name evidence="5" type="ordered locus">Halhy_0629</name>
</gene>
<feature type="compositionally biased region" description="Low complexity" evidence="3">
    <location>
        <begin position="284"/>
        <end position="295"/>
    </location>
</feature>
<dbReference type="PANTHER" id="PTHR23222:SF1">
    <property type="entry name" value="PROHIBITIN-2"/>
    <property type="match status" value="1"/>
</dbReference>
<dbReference type="eggNOG" id="COG0330">
    <property type="taxonomic scope" value="Bacteria"/>
</dbReference>
<dbReference type="OrthoDB" id="9792660at2"/>
<comment type="subcellular location">
    <subcellularLocation>
        <location evidence="1">Membrane</location>
        <topology evidence="1">Single-pass membrane protein</topology>
    </subcellularLocation>
</comment>
<evidence type="ECO:0000256" key="3">
    <source>
        <dbReference type="SAM" id="MobiDB-lite"/>
    </source>
</evidence>
<organism evidence="5 6">
    <name type="scientific">Haliscomenobacter hydrossis (strain ATCC 27775 / DSM 1100 / LMG 10767 / O)</name>
    <dbReference type="NCBI Taxonomy" id="760192"/>
    <lineage>
        <taxon>Bacteria</taxon>
        <taxon>Pseudomonadati</taxon>
        <taxon>Bacteroidota</taxon>
        <taxon>Saprospiria</taxon>
        <taxon>Saprospirales</taxon>
        <taxon>Haliscomenobacteraceae</taxon>
        <taxon>Haliscomenobacter</taxon>
    </lineage>
</organism>
<dbReference type="PANTHER" id="PTHR23222">
    <property type="entry name" value="PROHIBITIN"/>
    <property type="match status" value="1"/>
</dbReference>
<dbReference type="GO" id="GO:0007005">
    <property type="term" value="P:mitochondrion organization"/>
    <property type="evidence" value="ECO:0007669"/>
    <property type="project" value="TreeGrafter"/>
</dbReference>
<reference evidence="5 6" key="1">
    <citation type="journal article" date="2011" name="Stand. Genomic Sci.">
        <title>Complete genome sequence of Haliscomenobacter hydrossis type strain (O).</title>
        <authorList>
            <consortium name="US DOE Joint Genome Institute (JGI-PGF)"/>
            <person name="Daligault H."/>
            <person name="Lapidus A."/>
            <person name="Zeytun A."/>
            <person name="Nolan M."/>
            <person name="Lucas S."/>
            <person name="Del Rio T.G."/>
            <person name="Tice H."/>
            <person name="Cheng J.F."/>
            <person name="Tapia R."/>
            <person name="Han C."/>
            <person name="Goodwin L."/>
            <person name="Pitluck S."/>
            <person name="Liolios K."/>
            <person name="Pagani I."/>
            <person name="Ivanova N."/>
            <person name="Huntemann M."/>
            <person name="Mavromatis K."/>
            <person name="Mikhailova N."/>
            <person name="Pati A."/>
            <person name="Chen A."/>
            <person name="Palaniappan K."/>
            <person name="Land M."/>
            <person name="Hauser L."/>
            <person name="Brambilla E.M."/>
            <person name="Rohde M."/>
            <person name="Verbarg S."/>
            <person name="Goker M."/>
            <person name="Bristow J."/>
            <person name="Eisen J.A."/>
            <person name="Markowitz V."/>
            <person name="Hugenholtz P."/>
            <person name="Kyrpides N.C."/>
            <person name="Klenk H.P."/>
            <person name="Woyke T."/>
        </authorList>
    </citation>
    <scope>NUCLEOTIDE SEQUENCE [LARGE SCALE GENOMIC DNA]</scope>
    <source>
        <strain evidence="6">ATCC 27775 / DSM 1100 / LMG 10767 / O</strain>
    </source>
</reference>
<feature type="domain" description="Band 7" evidence="4">
    <location>
        <begin position="19"/>
        <end position="181"/>
    </location>
</feature>
<keyword evidence="2" id="KW-0472">Membrane</keyword>
<dbReference type="InterPro" id="IPR036013">
    <property type="entry name" value="Band_7/SPFH_dom_sf"/>
</dbReference>
<dbReference type="InterPro" id="IPR000163">
    <property type="entry name" value="Prohibitin"/>
</dbReference>
<dbReference type="SMART" id="SM00244">
    <property type="entry name" value="PHB"/>
    <property type="match status" value="1"/>
</dbReference>
<dbReference type="AlphaFoldDB" id="F4L1J4"/>
<proteinExistence type="predicted"/>
<dbReference type="PROSITE" id="PS51257">
    <property type="entry name" value="PROKAR_LIPOPROTEIN"/>
    <property type="match status" value="1"/>
</dbReference>
<dbReference type="Pfam" id="PF01145">
    <property type="entry name" value="Band_7"/>
    <property type="match status" value="1"/>
</dbReference>
<feature type="region of interest" description="Disordered" evidence="3">
    <location>
        <begin position="266"/>
        <end position="295"/>
    </location>
</feature>
<dbReference type="SUPFAM" id="SSF117892">
    <property type="entry name" value="Band 7/SPFH domain"/>
    <property type="match status" value="1"/>
</dbReference>
<dbReference type="Proteomes" id="UP000008461">
    <property type="component" value="Chromosome"/>
</dbReference>
<evidence type="ECO:0000259" key="4">
    <source>
        <dbReference type="SMART" id="SM00244"/>
    </source>
</evidence>
<dbReference type="GO" id="GO:0016020">
    <property type="term" value="C:membrane"/>
    <property type="evidence" value="ECO:0007669"/>
    <property type="project" value="UniProtKB-SubCell"/>
</dbReference>
<dbReference type="EMBL" id="CP002691">
    <property type="protein sequence ID" value="AEE48538.1"/>
    <property type="molecule type" value="Genomic_DNA"/>
</dbReference>
<evidence type="ECO:0000256" key="1">
    <source>
        <dbReference type="ARBA" id="ARBA00004167"/>
    </source>
</evidence>
<name>F4L1J4_HALH1</name>
<dbReference type="HOGENOM" id="CLU_047969_4_1_10"/>